<feature type="compositionally biased region" description="Low complexity" evidence="1">
    <location>
        <begin position="173"/>
        <end position="196"/>
    </location>
</feature>
<dbReference type="EMBL" id="CADEAL010002264">
    <property type="protein sequence ID" value="CAB1439322.1"/>
    <property type="molecule type" value="Genomic_DNA"/>
</dbReference>
<sequence>KVLPGIQEVLQEMQESMDSSSDVEYYGPEKSYSTYLKEILGKERETAGQSNLIQNDADSSQQSDGNPAEDSLSEEESVEEENYSVREEEGDQDSEEESDPESDNPCHDKHPETVTKTKTLSDQVVEAFNPDSPEDSVVIFLWVDCGERSVELQTTSEHRDIGSDGVSFPPDGSSPQLTSSPTTSPSQATSRPAPMH</sequence>
<feature type="compositionally biased region" description="Polar residues" evidence="1">
    <location>
        <begin position="47"/>
        <end position="65"/>
    </location>
</feature>
<evidence type="ECO:0000313" key="2">
    <source>
        <dbReference type="EMBL" id="CAB1439322.1"/>
    </source>
</evidence>
<protein>
    <submittedName>
        <fullName evidence="2">Uncharacterized protein</fullName>
    </submittedName>
</protein>
<dbReference type="Proteomes" id="UP001153269">
    <property type="component" value="Unassembled WGS sequence"/>
</dbReference>
<feature type="compositionally biased region" description="Acidic residues" evidence="1">
    <location>
        <begin position="71"/>
        <end position="102"/>
    </location>
</feature>
<feature type="region of interest" description="Disordered" evidence="1">
    <location>
        <begin position="43"/>
        <end position="136"/>
    </location>
</feature>
<feature type="region of interest" description="Disordered" evidence="1">
    <location>
        <begin position="153"/>
        <end position="196"/>
    </location>
</feature>
<gene>
    <name evidence="2" type="ORF">PLEPLA_LOCUS27126</name>
</gene>
<reference evidence="2" key="1">
    <citation type="submission" date="2020-03" db="EMBL/GenBank/DDBJ databases">
        <authorList>
            <person name="Weist P."/>
        </authorList>
    </citation>
    <scope>NUCLEOTIDE SEQUENCE</scope>
</reference>
<feature type="non-terminal residue" evidence="2">
    <location>
        <position position="196"/>
    </location>
</feature>
<accession>A0A9N7UU31</accession>
<evidence type="ECO:0000313" key="3">
    <source>
        <dbReference type="Proteomes" id="UP001153269"/>
    </source>
</evidence>
<feature type="compositionally biased region" description="Basic and acidic residues" evidence="1">
    <location>
        <begin position="104"/>
        <end position="115"/>
    </location>
</feature>
<feature type="compositionally biased region" description="Basic and acidic residues" evidence="1">
    <location>
        <begin position="153"/>
        <end position="162"/>
    </location>
</feature>
<dbReference type="AlphaFoldDB" id="A0A9N7UU31"/>
<proteinExistence type="predicted"/>
<comment type="caution">
    <text evidence="2">The sequence shown here is derived from an EMBL/GenBank/DDBJ whole genome shotgun (WGS) entry which is preliminary data.</text>
</comment>
<evidence type="ECO:0000256" key="1">
    <source>
        <dbReference type="SAM" id="MobiDB-lite"/>
    </source>
</evidence>
<name>A0A9N7UU31_PLEPL</name>
<keyword evidence="3" id="KW-1185">Reference proteome</keyword>
<organism evidence="2 3">
    <name type="scientific">Pleuronectes platessa</name>
    <name type="common">European plaice</name>
    <dbReference type="NCBI Taxonomy" id="8262"/>
    <lineage>
        <taxon>Eukaryota</taxon>
        <taxon>Metazoa</taxon>
        <taxon>Chordata</taxon>
        <taxon>Craniata</taxon>
        <taxon>Vertebrata</taxon>
        <taxon>Euteleostomi</taxon>
        <taxon>Actinopterygii</taxon>
        <taxon>Neopterygii</taxon>
        <taxon>Teleostei</taxon>
        <taxon>Neoteleostei</taxon>
        <taxon>Acanthomorphata</taxon>
        <taxon>Carangaria</taxon>
        <taxon>Pleuronectiformes</taxon>
        <taxon>Pleuronectoidei</taxon>
        <taxon>Pleuronectidae</taxon>
        <taxon>Pleuronectes</taxon>
    </lineage>
</organism>